<dbReference type="PIRSF" id="PIRSF001771">
    <property type="entry name" value="Cyclin_A_B_D_E"/>
    <property type="match status" value="1"/>
</dbReference>
<comment type="similarity">
    <text evidence="5">Belongs to the cyclin family.</text>
</comment>
<feature type="domain" description="Cyclin-like" evidence="6">
    <location>
        <begin position="170"/>
        <end position="254"/>
    </location>
</feature>
<evidence type="ECO:0000313" key="11">
    <source>
        <dbReference type="EMBL" id="CAF4346135.1"/>
    </source>
</evidence>
<dbReference type="Proteomes" id="UP000682733">
    <property type="component" value="Unassembled WGS sequence"/>
</dbReference>
<dbReference type="SUPFAM" id="SSF47954">
    <property type="entry name" value="Cyclin-like"/>
    <property type="match status" value="2"/>
</dbReference>
<evidence type="ECO:0000259" key="7">
    <source>
        <dbReference type="SMART" id="SM01332"/>
    </source>
</evidence>
<comment type="caution">
    <text evidence="9">The sequence shown here is derived from an EMBL/GenBank/DDBJ whole genome shotgun (WGS) entry which is preliminary data.</text>
</comment>
<keyword evidence="3 5" id="KW-0195">Cyclin</keyword>
<dbReference type="InterPro" id="IPR039361">
    <property type="entry name" value="Cyclin"/>
</dbReference>
<dbReference type="Proteomes" id="UP000681722">
    <property type="component" value="Unassembled WGS sequence"/>
</dbReference>
<dbReference type="GO" id="GO:0044772">
    <property type="term" value="P:mitotic cell cycle phase transition"/>
    <property type="evidence" value="ECO:0007669"/>
    <property type="project" value="InterPro"/>
</dbReference>
<keyword evidence="2" id="KW-0498">Mitosis</keyword>
<dbReference type="InterPro" id="IPR013763">
    <property type="entry name" value="Cyclin-like_dom"/>
</dbReference>
<dbReference type="InterPro" id="IPR006671">
    <property type="entry name" value="Cyclin_N"/>
</dbReference>
<dbReference type="Gene3D" id="1.10.472.10">
    <property type="entry name" value="Cyclin-like"/>
    <property type="match status" value="2"/>
</dbReference>
<dbReference type="InterPro" id="IPR036915">
    <property type="entry name" value="Cyclin-like_sf"/>
</dbReference>
<evidence type="ECO:0008006" key="13">
    <source>
        <dbReference type="Google" id="ProtNLM"/>
    </source>
</evidence>
<evidence type="ECO:0000313" key="12">
    <source>
        <dbReference type="Proteomes" id="UP000663829"/>
    </source>
</evidence>
<evidence type="ECO:0000256" key="5">
    <source>
        <dbReference type="RuleBase" id="RU000383"/>
    </source>
</evidence>
<evidence type="ECO:0000256" key="1">
    <source>
        <dbReference type="ARBA" id="ARBA00022618"/>
    </source>
</evidence>
<dbReference type="EMBL" id="CAJOBC010086612">
    <property type="protein sequence ID" value="CAF4346135.1"/>
    <property type="molecule type" value="Genomic_DNA"/>
</dbReference>
<dbReference type="AlphaFoldDB" id="A0A815RQ79"/>
<dbReference type="Proteomes" id="UP000677228">
    <property type="component" value="Unassembled WGS sequence"/>
</dbReference>
<dbReference type="InterPro" id="IPR046965">
    <property type="entry name" value="Cyclin_A/B-like"/>
</dbReference>
<evidence type="ECO:0000256" key="3">
    <source>
        <dbReference type="ARBA" id="ARBA00023127"/>
    </source>
</evidence>
<proteinExistence type="inferred from homology"/>
<keyword evidence="12" id="KW-1185">Reference proteome</keyword>
<keyword evidence="1" id="KW-0132">Cell division</keyword>
<protein>
    <recommendedName>
        <fullName evidence="13">Cyclin A</fullName>
    </recommendedName>
</protein>
<evidence type="ECO:0000313" key="8">
    <source>
        <dbReference type="EMBL" id="CAF1329488.1"/>
    </source>
</evidence>
<evidence type="ECO:0000259" key="6">
    <source>
        <dbReference type="SMART" id="SM00385"/>
    </source>
</evidence>
<dbReference type="EMBL" id="CAJNOK010021249">
    <property type="protein sequence ID" value="CAF1329488.1"/>
    <property type="molecule type" value="Genomic_DNA"/>
</dbReference>
<dbReference type="InterPro" id="IPR048258">
    <property type="entry name" value="Cyclins_cyclin-box"/>
</dbReference>
<dbReference type="EMBL" id="CAJOBA010042865">
    <property type="protein sequence ID" value="CAF4140891.1"/>
    <property type="molecule type" value="Genomic_DNA"/>
</dbReference>
<reference evidence="9" key="1">
    <citation type="submission" date="2021-02" db="EMBL/GenBank/DDBJ databases">
        <authorList>
            <person name="Nowell W R."/>
        </authorList>
    </citation>
    <scope>NUCLEOTIDE SEQUENCE</scope>
</reference>
<organism evidence="9 12">
    <name type="scientific">Didymodactylos carnosus</name>
    <dbReference type="NCBI Taxonomy" id="1234261"/>
    <lineage>
        <taxon>Eukaryota</taxon>
        <taxon>Metazoa</taxon>
        <taxon>Spiralia</taxon>
        <taxon>Gnathifera</taxon>
        <taxon>Rotifera</taxon>
        <taxon>Eurotatoria</taxon>
        <taxon>Bdelloidea</taxon>
        <taxon>Philodinida</taxon>
        <taxon>Philodinidae</taxon>
        <taxon>Didymodactylos</taxon>
    </lineage>
</organism>
<evidence type="ECO:0000313" key="9">
    <source>
        <dbReference type="EMBL" id="CAF1481098.1"/>
    </source>
</evidence>
<evidence type="ECO:0000256" key="2">
    <source>
        <dbReference type="ARBA" id="ARBA00022776"/>
    </source>
</evidence>
<dbReference type="SMART" id="SM01332">
    <property type="entry name" value="Cyclin_C"/>
    <property type="match status" value="1"/>
</dbReference>
<gene>
    <name evidence="9" type="ORF">GPM918_LOCUS35844</name>
    <name evidence="8" type="ORF">OVA965_LOCUS29817</name>
    <name evidence="11" type="ORF">SRO942_LOCUS36567</name>
    <name evidence="10" type="ORF">TMI583_LOCUS30604</name>
</gene>
<keyword evidence="4" id="KW-0131">Cell cycle</keyword>
<evidence type="ECO:0000313" key="10">
    <source>
        <dbReference type="EMBL" id="CAF4140891.1"/>
    </source>
</evidence>
<dbReference type="GO" id="GO:0051301">
    <property type="term" value="P:cell division"/>
    <property type="evidence" value="ECO:0007669"/>
    <property type="project" value="UniProtKB-KW"/>
</dbReference>
<dbReference type="Pfam" id="PF00134">
    <property type="entry name" value="Cyclin_N"/>
    <property type="match status" value="1"/>
</dbReference>
<feature type="domain" description="Cyclin C-terminal" evidence="7">
    <location>
        <begin position="263"/>
        <end position="395"/>
    </location>
</feature>
<feature type="non-terminal residue" evidence="9">
    <location>
        <position position="425"/>
    </location>
</feature>
<sequence>NILKQTSRLPLKVVSQIPSSLTLVTSTKLINSYNNQEPQSLFQNVNKTKLLIHDQENIEPQTSKRFIAQEQEVVRPTTILQATKHLMVINEQQEVESMFVSPVGVRTPNQSQQENQKDHSQLEQDLYELPDYRMKIFEHLKLVEHLYALKPNFMTQQIDINAQMRTILVDWLIEVADEYKLCDETLFLCIQYVDRFLSTVNVTRSKLQLLGTTCMYLAAKYEEMCPPALEEFSFITDNTYDTKHILRMEQIVMKMLNFSLSGPTPYIFLQHYLSLMKLDATSADNVEKWKCFQLLPSYLTTLTLLQDHPYCNYRSSLIASSCLFLALQLFYKYDSKQLIDIWCLKYEQLTSYKYIDIVECTTSIGQLFQKTYHQQQLSSVIRRYLSYNNVLLNQIIYMKTTTTTVVPNITSNNNAINEEEDNEDD</sequence>
<dbReference type="PROSITE" id="PS00292">
    <property type="entry name" value="CYCLINS"/>
    <property type="match status" value="1"/>
</dbReference>
<evidence type="ECO:0000256" key="4">
    <source>
        <dbReference type="ARBA" id="ARBA00023306"/>
    </source>
</evidence>
<dbReference type="GO" id="GO:0016538">
    <property type="term" value="F:cyclin-dependent protein serine/threonine kinase regulator activity"/>
    <property type="evidence" value="ECO:0007669"/>
    <property type="project" value="InterPro"/>
</dbReference>
<dbReference type="EMBL" id="CAJNOQ010021132">
    <property type="protein sequence ID" value="CAF1481098.1"/>
    <property type="molecule type" value="Genomic_DNA"/>
</dbReference>
<dbReference type="SMART" id="SM00385">
    <property type="entry name" value="CYCLIN"/>
    <property type="match status" value="1"/>
</dbReference>
<dbReference type="Pfam" id="PF02984">
    <property type="entry name" value="Cyclin_C"/>
    <property type="match status" value="1"/>
</dbReference>
<dbReference type="Proteomes" id="UP000663829">
    <property type="component" value="Unassembled WGS sequence"/>
</dbReference>
<accession>A0A815RQ79</accession>
<dbReference type="PANTHER" id="PTHR10177">
    <property type="entry name" value="CYCLINS"/>
    <property type="match status" value="1"/>
</dbReference>
<name>A0A815RQ79_9BILA</name>
<dbReference type="FunFam" id="1.10.472.10:FF:000001">
    <property type="entry name" value="G2/mitotic-specific cyclin"/>
    <property type="match status" value="1"/>
</dbReference>
<dbReference type="InterPro" id="IPR004367">
    <property type="entry name" value="Cyclin_C-dom"/>
</dbReference>
<dbReference type="OrthoDB" id="5590282at2759"/>